<gene>
    <name evidence="2" type="ORF">J4D97_20025</name>
</gene>
<feature type="compositionally biased region" description="Basic and acidic residues" evidence="1">
    <location>
        <begin position="50"/>
        <end position="60"/>
    </location>
</feature>
<evidence type="ECO:0000256" key="1">
    <source>
        <dbReference type="SAM" id="MobiDB-lite"/>
    </source>
</evidence>
<reference evidence="2 3" key="1">
    <citation type="submission" date="2021-03" db="EMBL/GenBank/DDBJ databases">
        <authorList>
            <person name="Kim M.K."/>
        </authorList>
    </citation>
    <scope>NUCLEOTIDE SEQUENCE [LARGE SCALE GENOMIC DNA]</scope>
    <source>
        <strain evidence="2 3">BT507</strain>
    </source>
</reference>
<dbReference type="RefSeq" id="WP_208309113.1">
    <property type="nucleotide sequence ID" value="NZ_JAGETX010000021.1"/>
</dbReference>
<feature type="compositionally biased region" description="Low complexity" evidence="1">
    <location>
        <begin position="20"/>
        <end position="37"/>
    </location>
</feature>
<evidence type="ECO:0000313" key="2">
    <source>
        <dbReference type="EMBL" id="MBO3272948.1"/>
    </source>
</evidence>
<name>A0ABS3THV5_9BACT</name>
<proteinExistence type="predicted"/>
<comment type="caution">
    <text evidence="2">The sequence shown here is derived from an EMBL/GenBank/DDBJ whole genome shotgun (WGS) entry which is preliminary data.</text>
</comment>
<sequence>MATKPAPNLRNVMAFVANRPTPAEEPTPTAETPTQPAEETKEPPAVAEAPAHKNPDTERKPKGKKTRVAAEPLTEHANYTEAFLVPVRGRKPKTIYVDEDTHEALSVITKSVDGVGLSDLIINIVNHHFEIYGKDIRGFLDSVENQKKKRLPY</sequence>
<accession>A0ABS3THV5</accession>
<feature type="region of interest" description="Disordered" evidence="1">
    <location>
        <begin position="1"/>
        <end position="69"/>
    </location>
</feature>
<keyword evidence="3" id="KW-1185">Reference proteome</keyword>
<dbReference type="EMBL" id="JAGETX010000021">
    <property type="protein sequence ID" value="MBO3272948.1"/>
    <property type="molecule type" value="Genomic_DNA"/>
</dbReference>
<dbReference type="Pfam" id="PF11888">
    <property type="entry name" value="DUF3408"/>
    <property type="match status" value="1"/>
</dbReference>
<evidence type="ECO:0000313" key="3">
    <source>
        <dbReference type="Proteomes" id="UP000670527"/>
    </source>
</evidence>
<protein>
    <submittedName>
        <fullName evidence="2">DUF3408 domain-containing protein</fullName>
    </submittedName>
</protein>
<dbReference type="Proteomes" id="UP000670527">
    <property type="component" value="Unassembled WGS sequence"/>
</dbReference>
<organism evidence="2 3">
    <name type="scientific">Hymenobacter defluvii</name>
    <dbReference type="NCBI Taxonomy" id="2054411"/>
    <lineage>
        <taxon>Bacteria</taxon>
        <taxon>Pseudomonadati</taxon>
        <taxon>Bacteroidota</taxon>
        <taxon>Cytophagia</taxon>
        <taxon>Cytophagales</taxon>
        <taxon>Hymenobacteraceae</taxon>
        <taxon>Hymenobacter</taxon>
    </lineage>
</organism>
<dbReference type="InterPro" id="IPR021823">
    <property type="entry name" value="DUF3408"/>
</dbReference>